<evidence type="ECO:0000313" key="7">
    <source>
        <dbReference type="Proteomes" id="UP000559027"/>
    </source>
</evidence>
<protein>
    <recommendedName>
        <fullName evidence="5">CNH domain-containing protein</fullName>
    </recommendedName>
</protein>
<evidence type="ECO:0000256" key="3">
    <source>
        <dbReference type="ARBA" id="ARBA00022490"/>
    </source>
</evidence>
<dbReference type="AlphaFoldDB" id="A0A8H5G273"/>
<evidence type="ECO:0000256" key="1">
    <source>
        <dbReference type="ARBA" id="ARBA00004496"/>
    </source>
</evidence>
<keyword evidence="7" id="KW-1185">Reference proteome</keyword>
<dbReference type="Proteomes" id="UP000559027">
    <property type="component" value="Unassembled WGS sequence"/>
</dbReference>
<dbReference type="PROSITE" id="PS50219">
    <property type="entry name" value="CNH"/>
    <property type="match status" value="1"/>
</dbReference>
<dbReference type="OrthoDB" id="5325112at2759"/>
<reference evidence="6 7" key="1">
    <citation type="journal article" date="2020" name="ISME J.">
        <title>Uncovering the hidden diversity of litter-decomposition mechanisms in mushroom-forming fungi.</title>
        <authorList>
            <person name="Floudas D."/>
            <person name="Bentzer J."/>
            <person name="Ahren D."/>
            <person name="Johansson T."/>
            <person name="Persson P."/>
            <person name="Tunlid A."/>
        </authorList>
    </citation>
    <scope>NUCLEOTIDE SEQUENCE [LARGE SCALE GENOMIC DNA]</scope>
    <source>
        <strain evidence="6 7">CBS 146.42</strain>
    </source>
</reference>
<dbReference type="GO" id="GO:0015031">
    <property type="term" value="P:protein transport"/>
    <property type="evidence" value="ECO:0007669"/>
    <property type="project" value="UniProtKB-KW"/>
</dbReference>
<dbReference type="PANTHER" id="PTHR12894:SF27">
    <property type="entry name" value="TRANSFORMING GROWTH FACTOR-BETA RECEPTOR-ASSOCIATED PROTEIN 1"/>
    <property type="match status" value="1"/>
</dbReference>
<dbReference type="GO" id="GO:0016020">
    <property type="term" value="C:membrane"/>
    <property type="evidence" value="ECO:0007669"/>
    <property type="project" value="TreeGrafter"/>
</dbReference>
<organism evidence="6 7">
    <name type="scientific">Leucocoprinus leucothites</name>
    <dbReference type="NCBI Taxonomy" id="201217"/>
    <lineage>
        <taxon>Eukaryota</taxon>
        <taxon>Fungi</taxon>
        <taxon>Dikarya</taxon>
        <taxon>Basidiomycota</taxon>
        <taxon>Agaricomycotina</taxon>
        <taxon>Agaricomycetes</taxon>
        <taxon>Agaricomycetidae</taxon>
        <taxon>Agaricales</taxon>
        <taxon>Agaricineae</taxon>
        <taxon>Agaricaceae</taxon>
        <taxon>Leucocoprinus</taxon>
    </lineage>
</organism>
<dbReference type="PANTHER" id="PTHR12894">
    <property type="entry name" value="CNH DOMAIN CONTAINING"/>
    <property type="match status" value="1"/>
</dbReference>
<comment type="caution">
    <text evidence="6">The sequence shown here is derived from an EMBL/GenBank/DDBJ whole genome shotgun (WGS) entry which is preliminary data.</text>
</comment>
<sequence length="367" mass="40427">MSTSTNPLDIPPFQVQPLIPGVVIEDKGDSTRNASSTTPSPPRITCAQALASEIYVGCSNGELIRYALQADDPEVLESYMILSRQSLPNEKPIDNIIILPSLSRLLVQSGTYFLGTLSSGNLSRILDTLDRQIHFYMLPSLDPLTTIKPVRNVVTFAVDHRHLQRPAVVVNEPVEFSVIKRTGIAMFLIRNDRLFYQKEIPLPANSPPALLAKRVGHALCYADNEYYNMVDLEQASLYQLLPLRQVVEETPWEVKPVIEVIGENEFLILSWTGASALGVFITGDGDPVRGLDYPYVTSLLPNETIEVHSVETQSIVQVVPPPAAANSRARLGLVASLQGYLVPSTNSSGKMRRVKVGLVRKSVEVET</sequence>
<evidence type="ECO:0000313" key="6">
    <source>
        <dbReference type="EMBL" id="KAF5356987.1"/>
    </source>
</evidence>
<proteinExistence type="predicted"/>
<dbReference type="EMBL" id="JAACJO010000006">
    <property type="protein sequence ID" value="KAF5356987.1"/>
    <property type="molecule type" value="Genomic_DNA"/>
</dbReference>
<accession>A0A8H5G273</accession>
<evidence type="ECO:0000256" key="2">
    <source>
        <dbReference type="ARBA" id="ARBA00022448"/>
    </source>
</evidence>
<gene>
    <name evidence="6" type="ORF">D9756_006358</name>
</gene>
<keyword evidence="3" id="KW-0963">Cytoplasm</keyword>
<dbReference type="GO" id="GO:0005737">
    <property type="term" value="C:cytoplasm"/>
    <property type="evidence" value="ECO:0007669"/>
    <property type="project" value="UniProtKB-SubCell"/>
</dbReference>
<evidence type="ECO:0000256" key="4">
    <source>
        <dbReference type="ARBA" id="ARBA00022927"/>
    </source>
</evidence>
<dbReference type="GO" id="GO:0006914">
    <property type="term" value="P:autophagy"/>
    <property type="evidence" value="ECO:0007669"/>
    <property type="project" value="TreeGrafter"/>
</dbReference>
<keyword evidence="4" id="KW-0653">Protein transport</keyword>
<keyword evidence="2" id="KW-0813">Transport</keyword>
<dbReference type="GO" id="GO:0034058">
    <property type="term" value="P:endosomal vesicle fusion"/>
    <property type="evidence" value="ECO:0007669"/>
    <property type="project" value="TreeGrafter"/>
</dbReference>
<evidence type="ECO:0000259" key="5">
    <source>
        <dbReference type="PROSITE" id="PS50219"/>
    </source>
</evidence>
<comment type="subcellular location">
    <subcellularLocation>
        <location evidence="1">Cytoplasm</location>
    </subcellularLocation>
</comment>
<dbReference type="InterPro" id="IPR032914">
    <property type="entry name" value="Vam6/VPS39/TRAP1"/>
</dbReference>
<name>A0A8H5G273_9AGAR</name>
<dbReference type="InterPro" id="IPR001180">
    <property type="entry name" value="CNH_dom"/>
</dbReference>
<feature type="domain" description="CNH" evidence="5">
    <location>
        <begin position="41"/>
        <end position="361"/>
    </location>
</feature>